<dbReference type="PANTHER" id="PTHR21666:SF263">
    <property type="entry name" value="MUREIN HYDROLASE ACTIVATOR NLPD"/>
    <property type="match status" value="1"/>
</dbReference>
<comment type="similarity">
    <text evidence="1">Belongs to the E.coli NlpD/Haemophilus LppB family.</text>
</comment>
<evidence type="ECO:0000259" key="4">
    <source>
        <dbReference type="PROSITE" id="PS51782"/>
    </source>
</evidence>
<keyword evidence="3" id="KW-0732">Signal</keyword>
<dbReference type="InterPro" id="IPR036779">
    <property type="entry name" value="LysM_dom_sf"/>
</dbReference>
<reference evidence="5 6" key="1">
    <citation type="submission" date="2024-02" db="EMBL/GenBank/DDBJ databases">
        <title>Bacteria isolated from the canopy kelp, Nereocystis luetkeana.</title>
        <authorList>
            <person name="Pfister C.A."/>
            <person name="Younker I.T."/>
            <person name="Light S.H."/>
        </authorList>
    </citation>
    <scope>NUCLEOTIDE SEQUENCE [LARGE SCALE GENOMIC DNA]</scope>
    <source>
        <strain evidence="5 6">TI.1.05</strain>
    </source>
</reference>
<dbReference type="PROSITE" id="PS51782">
    <property type="entry name" value="LYSM"/>
    <property type="match status" value="1"/>
</dbReference>
<feature type="chain" id="PRO_5046513217" evidence="3">
    <location>
        <begin position="22"/>
        <end position="293"/>
    </location>
</feature>
<dbReference type="Gene3D" id="3.10.350.10">
    <property type="entry name" value="LysM domain"/>
    <property type="match status" value="1"/>
</dbReference>
<dbReference type="SMART" id="SM00257">
    <property type="entry name" value="LysM"/>
    <property type="match status" value="1"/>
</dbReference>
<evidence type="ECO:0000313" key="6">
    <source>
        <dbReference type="Proteomes" id="UP001369082"/>
    </source>
</evidence>
<evidence type="ECO:0000256" key="2">
    <source>
        <dbReference type="SAM" id="MobiDB-lite"/>
    </source>
</evidence>
<protein>
    <submittedName>
        <fullName evidence="5">Peptidoglycan DD-metalloendopeptidase family protein</fullName>
    </submittedName>
</protein>
<feature type="compositionally biased region" description="Low complexity" evidence="2">
    <location>
        <begin position="96"/>
        <end position="108"/>
    </location>
</feature>
<dbReference type="Gene3D" id="2.70.70.10">
    <property type="entry name" value="Glucose Permease (Domain IIA)"/>
    <property type="match status" value="1"/>
</dbReference>
<dbReference type="EMBL" id="JBAKAZ010000052">
    <property type="protein sequence ID" value="MEL0630368.1"/>
    <property type="molecule type" value="Genomic_DNA"/>
</dbReference>
<dbReference type="RefSeq" id="WP_341598497.1">
    <property type="nucleotide sequence ID" value="NZ_JBAKAZ010000052.1"/>
</dbReference>
<dbReference type="InterPro" id="IPR011055">
    <property type="entry name" value="Dup_hybrid_motif"/>
</dbReference>
<comment type="caution">
    <text evidence="5">The sequence shown here is derived from an EMBL/GenBank/DDBJ whole genome shotgun (WGS) entry which is preliminary data.</text>
</comment>
<dbReference type="CDD" id="cd00118">
    <property type="entry name" value="LysM"/>
    <property type="match status" value="1"/>
</dbReference>
<dbReference type="PROSITE" id="PS51257">
    <property type="entry name" value="PROKAR_LIPOPROTEIN"/>
    <property type="match status" value="1"/>
</dbReference>
<dbReference type="Pfam" id="PF01476">
    <property type="entry name" value="LysM"/>
    <property type="match status" value="1"/>
</dbReference>
<keyword evidence="6" id="KW-1185">Reference proteome</keyword>
<feature type="domain" description="LysM" evidence="4">
    <location>
        <begin position="46"/>
        <end position="90"/>
    </location>
</feature>
<dbReference type="InterPro" id="IPR050570">
    <property type="entry name" value="Cell_wall_metabolism_enzyme"/>
</dbReference>
<dbReference type="CDD" id="cd12797">
    <property type="entry name" value="M23_peptidase"/>
    <property type="match status" value="1"/>
</dbReference>
<name>A0ABU9GSQ8_9GAMM</name>
<evidence type="ECO:0000256" key="1">
    <source>
        <dbReference type="ARBA" id="ARBA00038420"/>
    </source>
</evidence>
<sequence>MKYLLLSILFLLAACSSTGRAPVYDVKSNKTSSYVAKGKTIKPGQLNYTVHKGDTLYSIAWRAKMNVNTLIARNNLKKPYIIKEGQVLQLRKKSTKSTSQKVKKQTSSACTAQSCQKKTTKKIEKKPTTSYSKKVVKKSSQNAVQKSSKNVAQESSLKTQPSKTQPIDKTASVWKWPSKGKLIKSFASSTQGMKGISISNSRGTPVYAAAAGQVVYAGNGLRGYGNLVIIKHNHEYLSAYAHNEKLLVKENDQIKLGQKIAEMGDSGTDSVYLHFDIRYRGKSVDPLRYLPKR</sequence>
<organism evidence="5 6">
    <name type="scientific">Psychromonas aquatilis</name>
    <dbReference type="NCBI Taxonomy" id="2005072"/>
    <lineage>
        <taxon>Bacteria</taxon>
        <taxon>Pseudomonadati</taxon>
        <taxon>Pseudomonadota</taxon>
        <taxon>Gammaproteobacteria</taxon>
        <taxon>Alteromonadales</taxon>
        <taxon>Psychromonadaceae</taxon>
        <taxon>Psychromonas</taxon>
    </lineage>
</organism>
<feature type="signal peptide" evidence="3">
    <location>
        <begin position="1"/>
        <end position="21"/>
    </location>
</feature>
<accession>A0ABU9GSQ8</accession>
<feature type="compositionally biased region" description="Low complexity" evidence="2">
    <location>
        <begin position="128"/>
        <end position="150"/>
    </location>
</feature>
<feature type="region of interest" description="Disordered" evidence="2">
    <location>
        <begin position="93"/>
        <end position="170"/>
    </location>
</feature>
<dbReference type="Proteomes" id="UP001369082">
    <property type="component" value="Unassembled WGS sequence"/>
</dbReference>
<gene>
    <name evidence="5" type="ORF">V6256_12195</name>
</gene>
<evidence type="ECO:0000313" key="5">
    <source>
        <dbReference type="EMBL" id="MEL0630368.1"/>
    </source>
</evidence>
<dbReference type="SUPFAM" id="SSF51261">
    <property type="entry name" value="Duplicated hybrid motif"/>
    <property type="match status" value="1"/>
</dbReference>
<evidence type="ECO:0000256" key="3">
    <source>
        <dbReference type="SAM" id="SignalP"/>
    </source>
</evidence>
<dbReference type="Pfam" id="PF01551">
    <property type="entry name" value="Peptidase_M23"/>
    <property type="match status" value="1"/>
</dbReference>
<dbReference type="InterPro" id="IPR016047">
    <property type="entry name" value="M23ase_b-sheet_dom"/>
</dbReference>
<proteinExistence type="inferred from homology"/>
<feature type="compositionally biased region" description="Polar residues" evidence="2">
    <location>
        <begin position="151"/>
        <end position="167"/>
    </location>
</feature>
<dbReference type="InterPro" id="IPR018392">
    <property type="entry name" value="LysM"/>
</dbReference>
<dbReference type="PANTHER" id="PTHR21666">
    <property type="entry name" value="PEPTIDASE-RELATED"/>
    <property type="match status" value="1"/>
</dbReference>